<organism evidence="3 4">
    <name type="scientific">Saguinus oedipus</name>
    <name type="common">Cotton-top tamarin</name>
    <name type="synonym">Oedipomidas oedipus</name>
    <dbReference type="NCBI Taxonomy" id="9490"/>
    <lineage>
        <taxon>Eukaryota</taxon>
        <taxon>Metazoa</taxon>
        <taxon>Chordata</taxon>
        <taxon>Craniata</taxon>
        <taxon>Vertebrata</taxon>
        <taxon>Euteleostomi</taxon>
        <taxon>Mammalia</taxon>
        <taxon>Eutheria</taxon>
        <taxon>Euarchontoglires</taxon>
        <taxon>Primates</taxon>
        <taxon>Haplorrhini</taxon>
        <taxon>Platyrrhini</taxon>
        <taxon>Cebidae</taxon>
        <taxon>Callitrichinae</taxon>
        <taxon>Saguinus</taxon>
    </lineage>
</organism>
<feature type="compositionally biased region" description="Basic and acidic residues" evidence="1">
    <location>
        <begin position="305"/>
        <end position="315"/>
    </location>
</feature>
<dbReference type="Pfam" id="PF16663">
    <property type="entry name" value="MAGI_u1"/>
    <property type="match status" value="1"/>
</dbReference>
<evidence type="ECO:0000259" key="2">
    <source>
        <dbReference type="PROSITE" id="PS50020"/>
    </source>
</evidence>
<dbReference type="EMBL" id="JASSZA010000012">
    <property type="protein sequence ID" value="KAK2096387.1"/>
    <property type="molecule type" value="Genomic_DNA"/>
</dbReference>
<accession>A0ABQ9UH42</accession>
<feature type="compositionally biased region" description="Basic and acidic residues" evidence="1">
    <location>
        <begin position="336"/>
        <end position="351"/>
    </location>
</feature>
<feature type="domain" description="WW" evidence="2">
    <location>
        <begin position="357"/>
        <end position="377"/>
    </location>
</feature>
<evidence type="ECO:0000313" key="4">
    <source>
        <dbReference type="Proteomes" id="UP001266305"/>
    </source>
</evidence>
<sequence>MYTVEKIFNSKNVLVLFTDNYYGTPKPPAEPAPLLLNVTDQILPGATPSAEGKRKRNKSVSNMEKASIEPPEEEEEERPVVNGNGEVVTPGGLHVPPRNWIKLNLLINLMTASGSFSMKIVENKLVDISPMASNSIDLTAPFTALLCLREQTECPLCDHQVSSAMISVHHYGPASRFCAAWHADCACTISPGSVNEILSLEIDAQVRKAEQEQLAEHLRFLQQLQKVMEQSLSPTTSTTVATTTNESLLQEIPSESQQCSPSSFWVKEQLLHIYLKDISFSQLYLLYSSPTNKTHSLPLTAEKLNVESSEHEDKSAGASGEMPSQPYPAPVYSQPEELKEQMDDTKPTKPEDSEEPDPLPDNWEMAYTEKGEVYFIE</sequence>
<reference evidence="3 4" key="1">
    <citation type="submission" date="2023-05" db="EMBL/GenBank/DDBJ databases">
        <title>B98-5 Cell Line De Novo Hybrid Assembly: An Optical Mapping Approach.</title>
        <authorList>
            <person name="Kananen K."/>
            <person name="Auerbach J.A."/>
            <person name="Kautto E."/>
            <person name="Blachly J.S."/>
        </authorList>
    </citation>
    <scope>NUCLEOTIDE SEQUENCE [LARGE SCALE GENOMIC DNA]</scope>
    <source>
        <strain evidence="3">B95-8</strain>
        <tissue evidence="3">Cell line</tissue>
    </source>
</reference>
<dbReference type="Proteomes" id="UP001266305">
    <property type="component" value="Unassembled WGS sequence"/>
</dbReference>
<dbReference type="PROSITE" id="PS50020">
    <property type="entry name" value="WW_DOMAIN_2"/>
    <property type="match status" value="1"/>
</dbReference>
<dbReference type="PANTHER" id="PTHR10316">
    <property type="entry name" value="MEMBRANE ASSOCIATED GUANYLATE KINASE-RELATED"/>
    <property type="match status" value="1"/>
</dbReference>
<comment type="caution">
    <text evidence="3">The sequence shown here is derived from an EMBL/GenBank/DDBJ whole genome shotgun (WGS) entry which is preliminary data.</text>
</comment>
<proteinExistence type="predicted"/>
<feature type="region of interest" description="Disordered" evidence="1">
    <location>
        <begin position="45"/>
        <end position="88"/>
    </location>
</feature>
<feature type="region of interest" description="Disordered" evidence="1">
    <location>
        <begin position="305"/>
        <end position="364"/>
    </location>
</feature>
<dbReference type="Gene3D" id="2.20.70.10">
    <property type="match status" value="1"/>
</dbReference>
<name>A0ABQ9UH42_SAGOE</name>
<evidence type="ECO:0000256" key="1">
    <source>
        <dbReference type="SAM" id="MobiDB-lite"/>
    </source>
</evidence>
<gene>
    <name evidence="3" type="ORF">P7K49_025421</name>
</gene>
<evidence type="ECO:0000313" key="3">
    <source>
        <dbReference type="EMBL" id="KAK2096387.1"/>
    </source>
</evidence>
<keyword evidence="4" id="KW-1185">Reference proteome</keyword>
<dbReference type="PANTHER" id="PTHR10316:SF27">
    <property type="entry name" value="MEMBRANE-ASSOCIATED GUANYLATE KINASE, WW AND PDZ DOMAIN-CONTAINING PROTEIN 2"/>
    <property type="match status" value="1"/>
</dbReference>
<dbReference type="InterPro" id="IPR001202">
    <property type="entry name" value="WW_dom"/>
</dbReference>
<protein>
    <recommendedName>
        <fullName evidence="2">WW domain-containing protein</fullName>
    </recommendedName>
</protein>